<dbReference type="SUPFAM" id="SSF57392">
    <property type="entry name" value="Defensin-like"/>
    <property type="match status" value="1"/>
</dbReference>
<dbReference type="GO" id="GO:0042742">
    <property type="term" value="P:defense response to bacterium"/>
    <property type="evidence" value="ECO:0007669"/>
    <property type="project" value="UniProtKB-KW"/>
</dbReference>
<evidence type="ECO:0000313" key="9">
    <source>
        <dbReference type="Ensembl" id="ENSTMTP00000015413.1"/>
    </source>
</evidence>
<evidence type="ECO:0000313" key="10">
    <source>
        <dbReference type="Proteomes" id="UP000472274"/>
    </source>
</evidence>
<protein>
    <recommendedName>
        <fullName evidence="8">Beta-defensin-like domain-containing protein</fullName>
    </recommendedName>
</protein>
<dbReference type="GO" id="GO:0005576">
    <property type="term" value="C:extracellular region"/>
    <property type="evidence" value="ECO:0007669"/>
    <property type="project" value="UniProtKB-SubCell"/>
</dbReference>
<evidence type="ECO:0000256" key="1">
    <source>
        <dbReference type="ARBA" id="ARBA00004613"/>
    </source>
</evidence>
<dbReference type="GeneTree" id="ENSGT00980000200519"/>
<keyword evidence="10" id="KW-1185">Reference proteome</keyword>
<feature type="signal peptide" evidence="7">
    <location>
        <begin position="1"/>
        <end position="20"/>
    </location>
</feature>
<dbReference type="InParanoid" id="A0A674J4E2"/>
<evidence type="ECO:0000256" key="6">
    <source>
        <dbReference type="ARBA" id="ARBA00023157"/>
    </source>
</evidence>
<organism evidence="9 10">
    <name type="scientific">Terrapene triunguis</name>
    <name type="common">Three-toed box turtle</name>
    <dbReference type="NCBI Taxonomy" id="2587831"/>
    <lineage>
        <taxon>Eukaryota</taxon>
        <taxon>Metazoa</taxon>
        <taxon>Chordata</taxon>
        <taxon>Craniata</taxon>
        <taxon>Vertebrata</taxon>
        <taxon>Euteleostomi</taxon>
        <taxon>Archelosauria</taxon>
        <taxon>Testudinata</taxon>
        <taxon>Testudines</taxon>
        <taxon>Cryptodira</taxon>
        <taxon>Durocryptodira</taxon>
        <taxon>Testudinoidea</taxon>
        <taxon>Emydidae</taxon>
        <taxon>Terrapene</taxon>
    </lineage>
</organism>
<feature type="domain" description="Beta-defensin-like" evidence="8">
    <location>
        <begin position="32"/>
        <end position="67"/>
    </location>
</feature>
<keyword evidence="2" id="KW-0964">Secreted</keyword>
<dbReference type="InterPro" id="IPR001855">
    <property type="entry name" value="Defensin_beta-like"/>
</dbReference>
<proteinExistence type="predicted"/>
<reference evidence="9" key="1">
    <citation type="submission" date="2025-08" db="UniProtKB">
        <authorList>
            <consortium name="Ensembl"/>
        </authorList>
    </citation>
    <scope>IDENTIFICATION</scope>
</reference>
<keyword evidence="4" id="KW-0211">Defensin</keyword>
<evidence type="ECO:0000259" key="8">
    <source>
        <dbReference type="Pfam" id="PF00711"/>
    </source>
</evidence>
<dbReference type="Gene3D" id="3.10.360.10">
    <property type="entry name" value="Antimicrobial Peptide, Beta-defensin 2, Chain A"/>
    <property type="match status" value="1"/>
</dbReference>
<keyword evidence="3" id="KW-0929">Antimicrobial</keyword>
<dbReference type="AlphaFoldDB" id="A0A674J4E2"/>
<evidence type="ECO:0000256" key="4">
    <source>
        <dbReference type="ARBA" id="ARBA00022940"/>
    </source>
</evidence>
<keyword evidence="7" id="KW-0732">Signal</keyword>
<comment type="subcellular location">
    <subcellularLocation>
        <location evidence="1">Secreted</location>
    </subcellularLocation>
</comment>
<evidence type="ECO:0000256" key="3">
    <source>
        <dbReference type="ARBA" id="ARBA00022529"/>
    </source>
</evidence>
<evidence type="ECO:0000256" key="2">
    <source>
        <dbReference type="ARBA" id="ARBA00022525"/>
    </source>
</evidence>
<dbReference type="Proteomes" id="UP000472274">
    <property type="component" value="Unplaced"/>
</dbReference>
<feature type="chain" id="PRO_5025459787" description="Beta-defensin-like domain-containing protein" evidence="7">
    <location>
        <begin position="21"/>
        <end position="72"/>
    </location>
</feature>
<evidence type="ECO:0000256" key="5">
    <source>
        <dbReference type="ARBA" id="ARBA00023022"/>
    </source>
</evidence>
<dbReference type="Ensembl" id="ENSTMTT00000015964.1">
    <property type="protein sequence ID" value="ENSTMTP00000015413.1"/>
    <property type="gene ID" value="ENSTMTG00000011288.1"/>
</dbReference>
<name>A0A674J4E2_9SAUR</name>
<evidence type="ECO:0000256" key="7">
    <source>
        <dbReference type="SAM" id="SignalP"/>
    </source>
</evidence>
<dbReference type="FunFam" id="3.10.360.10:FF:000001">
    <property type="entry name" value="Beta-defensin 1"/>
    <property type="match status" value="1"/>
</dbReference>
<accession>A0A674J4E2</accession>
<keyword evidence="5" id="KW-0044">Antibiotic</keyword>
<sequence length="72" mass="7680">NQVTCTAVGILLSLLTVETASEFAHRNADFLDNINCRSNFGFCHSGDCPVSTTLIGTCINGKINCCKRTTAP</sequence>
<keyword evidence="6" id="KW-1015">Disulfide bond</keyword>
<dbReference type="Pfam" id="PF00711">
    <property type="entry name" value="Defensin_beta"/>
    <property type="match status" value="1"/>
</dbReference>
<reference evidence="9" key="2">
    <citation type="submission" date="2025-09" db="UniProtKB">
        <authorList>
            <consortium name="Ensembl"/>
        </authorList>
    </citation>
    <scope>IDENTIFICATION</scope>
</reference>